<dbReference type="GO" id="GO:0009401">
    <property type="term" value="P:phosphoenolpyruvate-dependent sugar phosphotransferase system"/>
    <property type="evidence" value="ECO:0007669"/>
    <property type="project" value="UniProtKB-KW"/>
</dbReference>
<proteinExistence type="predicted"/>
<dbReference type="GO" id="GO:0008982">
    <property type="term" value="F:protein-N(PI)-phosphohistidine-sugar phosphotransferase activity"/>
    <property type="evidence" value="ECO:0007669"/>
    <property type="project" value="InterPro"/>
</dbReference>
<evidence type="ECO:0000256" key="1">
    <source>
        <dbReference type="ARBA" id="ARBA00022448"/>
    </source>
</evidence>
<dbReference type="AlphaFoldDB" id="A0A1E8GQR4"/>
<accession>A0A1E8GQR4</accession>
<dbReference type="STRING" id="1859473.BG261_10030"/>
<keyword evidence="3 9" id="KW-0762">Sugar transport</keyword>
<keyword evidence="6" id="KW-0418">Kinase</keyword>
<feature type="domain" description="PTS EIIB type-3" evidence="8">
    <location>
        <begin position="2"/>
        <end position="102"/>
    </location>
</feature>
<organism evidence="9 10">
    <name type="scientific">Floricoccus tropicus</name>
    <dbReference type="NCBI Taxonomy" id="1859473"/>
    <lineage>
        <taxon>Bacteria</taxon>
        <taxon>Bacillati</taxon>
        <taxon>Bacillota</taxon>
        <taxon>Bacilli</taxon>
        <taxon>Lactobacillales</taxon>
        <taxon>Streptococcaceae</taxon>
        <taxon>Floricoccus</taxon>
    </lineage>
</organism>
<dbReference type="GO" id="GO:0016301">
    <property type="term" value="F:kinase activity"/>
    <property type="evidence" value="ECO:0007669"/>
    <property type="project" value="UniProtKB-KW"/>
</dbReference>
<dbReference type="InterPro" id="IPR003501">
    <property type="entry name" value="PTS_EIIB_2/3"/>
</dbReference>
<keyword evidence="5" id="KW-0598">Phosphotransferase system</keyword>
<evidence type="ECO:0000259" key="8">
    <source>
        <dbReference type="PROSITE" id="PS51100"/>
    </source>
</evidence>
<dbReference type="InterPro" id="IPR036095">
    <property type="entry name" value="PTS_EIIB-like_sf"/>
</dbReference>
<feature type="modified residue" description="Phosphocysteine; by EIIA" evidence="7">
    <location>
        <position position="9"/>
    </location>
</feature>
<dbReference type="Proteomes" id="UP000178622">
    <property type="component" value="Unassembled WGS sequence"/>
</dbReference>
<evidence type="ECO:0000256" key="7">
    <source>
        <dbReference type="PROSITE-ProRule" id="PRU00423"/>
    </source>
</evidence>
<protein>
    <submittedName>
        <fullName evidence="9">PTS sugar transporter subunit IIB</fullName>
    </submittedName>
</protein>
<reference evidence="10" key="1">
    <citation type="submission" date="2016-09" db="EMBL/GenBank/DDBJ databases">
        <title>Draft genome sequence of a novel species of the family Streptococcaceae isolated from flowers.</title>
        <authorList>
            <person name="Chuah L.-O."/>
            <person name="Yap K.-P."/>
            <person name="Thong K.L."/>
            <person name="Liong M.T."/>
            <person name="Ahmad R."/>
            <person name="Rusul G."/>
        </authorList>
    </citation>
    <scope>NUCLEOTIDE SEQUENCE [LARGE SCALE GENOMIC DNA]</scope>
    <source>
        <strain evidence="10">DF1</strain>
    </source>
</reference>
<dbReference type="Gene3D" id="3.40.50.2300">
    <property type="match status" value="1"/>
</dbReference>
<dbReference type="SUPFAM" id="SSF52794">
    <property type="entry name" value="PTS system IIB component-like"/>
    <property type="match status" value="1"/>
</dbReference>
<keyword evidence="4" id="KW-0808">Transferase</keyword>
<dbReference type="OrthoDB" id="9808134at2"/>
<keyword evidence="1" id="KW-0813">Transport</keyword>
<evidence type="ECO:0000256" key="4">
    <source>
        <dbReference type="ARBA" id="ARBA00022679"/>
    </source>
</evidence>
<evidence type="ECO:0000313" key="9">
    <source>
        <dbReference type="EMBL" id="OFI49973.1"/>
    </source>
</evidence>
<evidence type="ECO:0000256" key="6">
    <source>
        <dbReference type="ARBA" id="ARBA00022777"/>
    </source>
</evidence>
<sequence length="102" mass="11188">MSTVVNLFCSAGMSTSMFAKKMQEEANSRGLDYVVTAYGLAEVDEKGSEADVIMIGPQARYIVTEVKNKFPDTPVKDIPMQMYGLMQGDKGLDLAIELLESK</sequence>
<dbReference type="Pfam" id="PF02302">
    <property type="entry name" value="PTS_IIB"/>
    <property type="match status" value="1"/>
</dbReference>
<evidence type="ECO:0000313" key="10">
    <source>
        <dbReference type="Proteomes" id="UP000178622"/>
    </source>
</evidence>
<dbReference type="InterPro" id="IPR013012">
    <property type="entry name" value="PTS_EIIB_3"/>
</dbReference>
<evidence type="ECO:0000256" key="2">
    <source>
        <dbReference type="ARBA" id="ARBA00022553"/>
    </source>
</evidence>
<keyword evidence="10" id="KW-1185">Reference proteome</keyword>
<dbReference type="PANTHER" id="PTHR34581:SF2">
    <property type="entry name" value="PTS SYSTEM N,N'-DIACETYLCHITOBIOSE-SPECIFIC EIIB COMPONENT"/>
    <property type="match status" value="1"/>
</dbReference>
<dbReference type="RefSeq" id="WP_070791636.1">
    <property type="nucleotide sequence ID" value="NZ_MKIR01000004.1"/>
</dbReference>
<evidence type="ECO:0000256" key="5">
    <source>
        <dbReference type="ARBA" id="ARBA00022683"/>
    </source>
</evidence>
<dbReference type="InterPro" id="IPR051819">
    <property type="entry name" value="PTS_sugar-specific_EIIB"/>
</dbReference>
<evidence type="ECO:0000256" key="3">
    <source>
        <dbReference type="ARBA" id="ARBA00022597"/>
    </source>
</evidence>
<comment type="caution">
    <text evidence="9">The sequence shown here is derived from an EMBL/GenBank/DDBJ whole genome shotgun (WGS) entry which is preliminary data.</text>
</comment>
<dbReference type="PANTHER" id="PTHR34581">
    <property type="entry name" value="PTS SYSTEM N,N'-DIACETYLCHITOBIOSE-SPECIFIC EIIB COMPONENT"/>
    <property type="match status" value="1"/>
</dbReference>
<dbReference type="CDD" id="cd05564">
    <property type="entry name" value="PTS_IIB_chitobiose_lichenan"/>
    <property type="match status" value="1"/>
</dbReference>
<gene>
    <name evidence="9" type="ORF">BG261_10030</name>
</gene>
<name>A0A1E8GQR4_9LACT</name>
<dbReference type="PROSITE" id="PS51100">
    <property type="entry name" value="PTS_EIIB_TYPE_3"/>
    <property type="match status" value="1"/>
</dbReference>
<keyword evidence="2" id="KW-0597">Phosphoprotein</keyword>
<dbReference type="EMBL" id="MKIR01000004">
    <property type="protein sequence ID" value="OFI49973.1"/>
    <property type="molecule type" value="Genomic_DNA"/>
</dbReference>